<protein>
    <submittedName>
        <fullName evidence="1">Uncharacterized protein</fullName>
    </submittedName>
</protein>
<organism evidence="1 2">
    <name type="scientific">Bifidobacterium pullorum subsp. gallinarum</name>
    <dbReference type="NCBI Taxonomy" id="78344"/>
    <lineage>
        <taxon>Bacteria</taxon>
        <taxon>Bacillati</taxon>
        <taxon>Actinomycetota</taxon>
        <taxon>Actinomycetes</taxon>
        <taxon>Bifidobacteriales</taxon>
        <taxon>Bifidobacteriaceae</taxon>
        <taxon>Bifidobacterium</taxon>
    </lineage>
</organism>
<name>A0A4P6DU52_9BIFI</name>
<proteinExistence type="predicted"/>
<sequence>MVDIDRLYSFLDGLRARPWMPGVDAAADAALLPALADLTRRADVRDAVLVKVVSPGMDRDAFRTVACRSEGGRGDMDGRVAAAYALVDGVVAKAWENPGYDVRQVMQTAYHQDVPKLLDRLAARISPLADQSGLRAVTAYASWLQGDDMPVFKGYLDSLRAADPSDGWAAQLSAAYESREYPAWLRADLDERERAGAVSASTADVLAGRPDPAAAVSR</sequence>
<reference evidence="1 2" key="1">
    <citation type="submission" date="2019-01" db="EMBL/GenBank/DDBJ databases">
        <title>Complete genome sequence of Bifidobacterium gallinarum CACC 514.</title>
        <authorList>
            <person name="Jung M."/>
        </authorList>
    </citation>
    <scope>NUCLEOTIDE SEQUENCE [LARGE SCALE GENOMIC DNA]</scope>
    <source>
        <strain evidence="1 2">CACC 514</strain>
    </source>
</reference>
<evidence type="ECO:0000313" key="2">
    <source>
        <dbReference type="Proteomes" id="UP000293589"/>
    </source>
</evidence>
<dbReference type="EMBL" id="CP035464">
    <property type="protein sequence ID" value="QAY33005.1"/>
    <property type="molecule type" value="Genomic_DNA"/>
</dbReference>
<dbReference type="Proteomes" id="UP000293589">
    <property type="component" value="Chromosome"/>
</dbReference>
<dbReference type="RefSeq" id="WP_129237428.1">
    <property type="nucleotide sequence ID" value="NZ_CP035464.1"/>
</dbReference>
<dbReference type="AlphaFoldDB" id="A0A4P6DU52"/>
<accession>A0A4P6DU52</accession>
<dbReference type="KEGG" id="bgx:ESN35_06010"/>
<evidence type="ECO:0000313" key="1">
    <source>
        <dbReference type="EMBL" id="QAY33005.1"/>
    </source>
</evidence>
<gene>
    <name evidence="1" type="ORF">ESN35_06010</name>
</gene>